<dbReference type="InterPro" id="IPR050091">
    <property type="entry name" value="PKS_NRPS_Biosynth_Enz"/>
</dbReference>
<dbReference type="InterPro" id="IPR016036">
    <property type="entry name" value="Malonyl_transacylase_ACP-bd"/>
</dbReference>
<evidence type="ECO:0000256" key="2">
    <source>
        <dbReference type="ARBA" id="ARBA00004792"/>
    </source>
</evidence>
<evidence type="ECO:0000256" key="4">
    <source>
        <dbReference type="ARBA" id="ARBA00022553"/>
    </source>
</evidence>
<dbReference type="SMART" id="SM00823">
    <property type="entry name" value="PKS_PP"/>
    <property type="match status" value="4"/>
</dbReference>
<dbReference type="PROSITE" id="PS52004">
    <property type="entry name" value="KS3_2"/>
    <property type="match status" value="4"/>
</dbReference>
<dbReference type="InterPro" id="IPR042104">
    <property type="entry name" value="PKS_dehydratase_sf"/>
</dbReference>
<evidence type="ECO:0000256" key="1">
    <source>
        <dbReference type="ARBA" id="ARBA00001957"/>
    </source>
</evidence>
<dbReference type="InterPro" id="IPR057326">
    <property type="entry name" value="KR_dom"/>
</dbReference>
<dbReference type="Gene3D" id="3.30.70.3290">
    <property type="match status" value="4"/>
</dbReference>
<feature type="active site" description="Proton acceptor; for dehydratase activity" evidence="9">
    <location>
        <position position="2408"/>
    </location>
</feature>
<protein>
    <submittedName>
        <fullName evidence="14">Polyketide synthase</fullName>
    </submittedName>
</protein>
<dbReference type="CDD" id="cd08952">
    <property type="entry name" value="KR_1_SDR_x"/>
    <property type="match status" value="1"/>
</dbReference>
<feature type="domain" description="Carrier" evidence="11">
    <location>
        <begin position="6483"/>
        <end position="6560"/>
    </location>
</feature>
<dbReference type="Pfam" id="PF22953">
    <property type="entry name" value="SpnB_Rossmann"/>
    <property type="match status" value="3"/>
</dbReference>
<keyword evidence="8" id="KW-0012">Acyltransferase</keyword>
<dbReference type="Pfam" id="PF00698">
    <property type="entry name" value="Acyl_transf_1"/>
    <property type="match status" value="4"/>
</dbReference>
<dbReference type="PROSITE" id="PS00606">
    <property type="entry name" value="KS3_1"/>
    <property type="match status" value="4"/>
</dbReference>
<dbReference type="InterPro" id="IPR049552">
    <property type="entry name" value="PKS_DH_N"/>
</dbReference>
<dbReference type="InterPro" id="IPR020841">
    <property type="entry name" value="PKS_Beta-ketoAc_synthase_dom"/>
</dbReference>
<dbReference type="Pfam" id="PF02801">
    <property type="entry name" value="Ketoacyl-synt_C"/>
    <property type="match status" value="4"/>
</dbReference>
<feature type="domain" description="Ketosynthase family 3 (KS3)" evidence="12">
    <location>
        <begin position="3208"/>
        <end position="3631"/>
    </location>
</feature>
<organism evidence="14 15">
    <name type="scientific">Saccharothrix yanglingensis</name>
    <dbReference type="NCBI Taxonomy" id="659496"/>
    <lineage>
        <taxon>Bacteria</taxon>
        <taxon>Bacillati</taxon>
        <taxon>Actinomycetota</taxon>
        <taxon>Actinomycetes</taxon>
        <taxon>Pseudonocardiales</taxon>
        <taxon>Pseudonocardiaceae</taxon>
        <taxon>Saccharothrix</taxon>
    </lineage>
</organism>
<dbReference type="Pfam" id="PF21089">
    <property type="entry name" value="PKS_DH_N"/>
    <property type="match status" value="3"/>
</dbReference>
<sequence length="6641" mass="683525">MTAVASEDKLLDYLKRATADLRDTKRSLDEARRREREPIAVVGMGCRFPGGVDDPEQLWELVASGGDAIGGFPADRGWDLAALGAAASTARGGFLAGAGDFDADFFGISPREALAMDPQQRLLLEVAWEALERAGLDPTALRGGDTGVFVGTNGQEYGHLVHASGADVEGHLGTGNAASVLSGRLAYVLGLEGPAVTVDTACSSSLVALHWAAHALRTRECGLALAGGVTVMSAPGAFVEFSRQGGLASDGRCKAFADGADGTGWSEGVGVLVLERLSDARRNGHRVLAVVRGSAVNSDGASNGLTAPNGPSQRRVIWQALANADLSPSEVDVVEAHGTGTSLGDPIEAQALLATYGLDRDEPAYLGSVKSNLGHTQAAAGVAGVIKAVQAMRHGVLPATLHVTRPTTAVDWSAGRVELLTEARDWPEVDRPRRAAVSSFGLSGTNAHVILEQAPDAEPAEPAEPVANAVPVLVSARGAAALRAQAARLRDHVAGSTAPVADLAFSTATTRAALDQRAAVVARDREGLLAGLDALAAGTPHPDVLTGTPLRGGLAALFAGQGSQRAGMGRELHAHHPVFAAALDEALALLDTSTDVLFAEPGTPGADLLDSTDHTQAALFAFEVALFRLLESWGVRPDFLLGHSVGEIAAAHVAGVLTLPDACRLVSARGRLMRALPGGGAMVAVRAAEADVLPLLPPEVAVAAVNGPGSVVLAGPEDAVLAVAERLGDRARRLRVSHAFHSPLMDPVLDEFRAVAEAITHAEPVIPIVSTVTGAPLRPENWGSSDWAAHWVTQVRSTVRFADGVRRLVDDGVRTLLEIGPDGSVSGMAQASAGPAAVVPTLRRDRGEDEALAVAVGALAVGGTRPDWAAFLGPRTAVELPTYAFRHERFWPEAPESGEVRDDGFWDVLASTDLDRLSADLDVDEAALGAVVPALSAWRRRRRERFVTDGRRYRATWTPVEPGPAGDTDPWLVVVPAAHLGSEWVGQVVAALGPTAVVTPEDLTRAGLVASLRPALLDGADFGGVLSLLALEDPTAGACLVQALGDLGVDAPLWCATRDVEADPAQAAAWGLGRVAALEYPRRWGGLVDLPAAVDAATAVLLPRVLAGDEDQVAVRADGVLARRLVPAPARTANPSTAWSGDRVLVAGGTGRVGSRVARHLARAGVHLLLVARTADAAAHADLRAELEATGSRVTFAACDLTDRAAVDALLAEHPVTSVVHAVGVHDDLVVDSADADHLARALTGARTATTLHEATAHLDLAAFVLCSSLTGVTGVLGRAGHAAAHAVLDALAEHRHARSLPATSVAWGPWALPDNPAATAFGRGVAPLDPDSALDSLDLAVAEGLPTLTVADVDWSAFLDLSLLSRPTPLFADLPQARHAVAAAEADRTDAGTTASELRDRLAAMPEADRGAAVLDAVRTVAASVLRRTDPAAIEADRPFRDLGFDSLTAVELRNGLGALTGLNLPATLVFDHPTPAVLAEHVLAELVGGPAALLPGVARAAVDDDPVAIVGMACRYPGGVRSPEDLWDLLVEGRDGIGPFPTDRGWDLDVLAGSDFGSSRTREGGFLEGAAGFDAGFFEISPREALAMDPQQRLLLEVTWESLERAGIDPATLRGRDTGVFVGTSGQDYAGVAAHAHEEVLGHLNSGNSASVLSGRISYVLGLEGPAVTVDTACSSSLVALHLAARSLRAGECSLALAGGVMVMSTPAGFIEFSEQGAMSADGRCRSFSDGADGVGWSEGVGVLVLERLSDARRNGHDVLAVVRGSAVNQDGASNGLTAPNGPSQQRVIRAALANAGLTPSDVDLVEAHGTGTTLGDPIEAQAVLAAYGQDRERPLLLGSIKSNIGHSQAAAGVAGVIKVVLAMRHGLAPRSLHLDAPSSHVDWTAGSVELLDRARSWPETGRPWRAGVSSFGVSGTNAHTIIEQAPAARSAPEPVAAPEPAADRVLPWVLSAKTPAALRDQAARLAAFLGERTDLRTVDLAYSLVTSRSAFAHRAAVVAADRDEAIARLTAFAGNGEGVVARGRPRTAFVFAGQGSQRARMGCELHAAHPVFAAALDEVAAVLDGELGWSLRDVLLNGDLDRTGFAQPALFAVEVALFRLLESAGVRPDVLVGHSVGEIAAAHVAGVFPLADACRLVVARANLMQALPAGGAMVAVAAPEGVVAPLLVDGVSIAAVNGPASLVVAGPEDAVLAVVARLSEYRTTRLRVSHAFHSALMDPVLDDFRRVLDGIAFAAPRIAHEPTSTGEWDSPGYWVRQVRDTVRFADAVRATGAALFVEVGPDGSLTGAVQDGAPDGAVVVPLLRRDRDEPTALVTALAQLHTAGAGGVLAAFAGTGARRVDLPTYAFQHTRYWPRTADAAGDVSAAGLRPAGHPLLGAAVELPDSDGHLFTSSLSVRSHPWLADHAVLGAVVVPGTAYLELAVRAADEVGCSRVEELTLQTPLVLPARGRVDVQVAVGAPADDGTRPLTVYSRPEAADQPWTRHATGVLAVAALPAAPGGAEWPPTGATAVPLDGFYADLAEGGFGYGPAFQGLTAVWRRGEDAFAEVVLPETDDSVDASAFALHPALLDAALHASAFALPDGGGAGRLPFSWSGVTVHAGGAGAVRVRLTPVGPDAVALAVADADGEPVATVTSLTLRPVAADALDAPTAPTSVFRVDWTPVTAEATPLDAPVVVGPHDLGLPGAVHHTALDDLDAASGVVFAPVEGDPSRPVESAHEVAVRVLELCRTWVSDTRFGDAVLVVVTRGAMSVRGEDVADLAAAGAWGLVRSALMEEPGRFALVDLGPDDRAGSLAAVLAAAEPQAAVRDGEVLVPRFARVPADAPRRESPLVDPDRAVLVAGGTGGLGGLLARHLVVDHGARRLVLAGRRGPAAAGVGDLVADLTGLGAEVSVAACDFTDRDAVRALVAAHPVGAVVHAAGVLDDGVLSSLTPERMAGVLRPKVDVAWHLHEATAHLDLTAFLAYSSVSGTLGSPGQANYAAANAWVDALMQHRAAAGLPAQSLVWGPWAQEGGLTGTLTDADLQRMARSGMPAMPAGTGLALFDAAVATVEPVAAPLYLDLAVLRGRFEVPALLRGLVPPTRRSAARAGSDAARALSDVLSALPVEERAGALAGMVAEQVAVVLGHGTADAVDPDLPFRELGFDSLTSVDLRNRLGAATGLRLPATLVFDYPTPAALAAYLGDELLGTLADAPTAAPATRPSDDDPIVIVGMGCRYPGGVRSPEDLWRLVSDGVDAVTDFPTDRGWDVDNLYHPDPAHPGTSYTRSGGFLHEAPEFDAAFFGLSPREALATDAQQRLLLEASWEAVERAGVDPVTLRGSRTGVFVGVMYSDYAFTLFNVADAEGYGGNGSGGSIASGRVAYTLGLEGPAITVDTACSSSLVTLHLAAQALRQGECDLALAGGVTVMSTPNVFVDYSRQRGVSPDGRCKSFSDSADGVGWGEGVGILVLERLSDARRNGHDVLAVVRGSAVNQDGASNGLTAPNGPSQQRVIRAALANAGLTPSDVDVVEAHGTGTTLGDPIEAQAVLATYGQERERPLLLGSIKSNLGHTQAAAGVAGVIKVVMAMRHGIVPRTLHLGTPSSHVDWDAGDVDLLPEPVPWPETGRVRRAGVSSFGISGTNAHTVIEQWPAAPTRPAAVVTPAAVPLVVTAKTPEALRDQAARLAAHLATADLLDTAFSLATTRSWFEHRTAVTAVAKADAIGALTAFAEGGTSTAVRGRARVGLLFAGQGAQRVGMGEELAARHPVFADALAEVYAALDAELGLSLREVVTSGDGRLDDTAFTQPALFAVEVALFRLVRSWGVRPDVLVGHSVGEIAAAHVAGVLSLADAARMVVARGRLMSALPAGGAMVSVRASVDDVAAVLDDDVVLAAVNAPDALVIAGPEDRVLAAADRLADAGHRTRRLAVSHAFHSPLMDPVLDDFRAVVEGLSFAPPRVPITSTVTARPLDADTACSPDYWVDQVRRTVLFADAVASLEVAVLLEIGPDGSLSAATGAVPLLRRGTGEEVSAATALGRLAVAGVPVAWAEVFAGTGARRTDLPTYAFQHRHYWPQGLRLMAGGLGSLGLRDSGHPLLAASVELTETGGHLFTGSLSLDTHPWLADHAVLGAAILPGTAFLDLAAHAATEAGCGRVEELTLAAPLVLPERGSVVVQVAVGAADDTGARSLTVHSRPEDDDGPWTRHATGTATPAAGDPPAGDPAAGPAAWPPADAEPVDLDGFYERAAADGFAYGPVFQGLTSVWRAGGAVHVETDLPEEHRAAAGAFGVHPALLDAVLQAVGFAGLEGGRLPFSWRGATLHATGATSLRATVTPTGRNEVSLRVSDGAGDPVATVEGLVLREVAAGQVAGPTTRDALFGVDWVPVPTTAATTAGCAALGAPVPGLDLPVYADLAGLVAAEDVPGAVAVPVGKAGGDLPASVRATAGAALDLLRRWFAEPRLAATRLVLVTSGATGDDPDPALAAAWGLARTAQTENPGRVTLVDLDGTPASAAALPGAVATGEPQLVLRDGNARAARLVRVTARPAEPWTGTVLITGGTGGLGALLARHLVTAHGVGHLVLAGRRGPDAPGAADLAADLTGLGARVDVVRCDTTDRDQVAALLAEHPPSAVVHAAGVLDDGVLDSLDQARLDRVIRPKVEAAWHLHELFTGPLVLFSSVAGALGAAGQGNYAAANAALDALAAHRAARGLPVRSLAWGAWARAEGMLGGLAEADVARMTRSGLPPLSEELGLALFDATAFGDLDRPAVLPVRVDLAALRAAPEVPPLFRALVKQTARRASAGAGELARTLRDRSPAERLRFVLDQVRAQVAQVLGHASAGDIEPERAFGEIGFDSLTAVELRNNLTAATGLRLPATLVFDHPTPLALAGHILSEVDGEPVGAVTAPATAAADDDPVVIVGMACRYPGGITTPEELWRFLVAGGDAVTGFPTDRGWDLDGVDDLEVPRDVRQGGFLHDAGDFDADFFGMSPREAVATDAQQRLLLETSWEACERAGVPPRTLRGSRTGVFVGVMYSDYGMLLRGDSETGGYQGNGSAGSVASGRVSYTLGLEGPAVTVDTACSSSLVSLHLAAQSLRSGECSLALAGGVTVMATPTPFAEFIAQRGLSSDGRCKSFSDTADGVGWSEGVGVLVLERLSDARRNGHDVLAVVRGSAVNQDGASNGLTAPNGPSQQRVIRQALAGGGLSPSDVDVVEAHGTGTTLGDPIEAQALLATYGQDRDEPLLLGSIKSNLGHTQAAAGVAGIIKVVLAMRHGRLPRTLHVTEPSRQVDWTEGSVRLLTETTDWPDTGRPRRAGVSSFGISGTNAHVIVEQPPAAPTGARGEAGAVPWVLSARGGGALRAQARRLLDHLLDRAEDPAAVGRTLASGRSALEHRAAVVGTTEEELHAGLAALAEGRTAPGLVEAVVRDAPRVALLFAGQGAQRVGMGTGLAARFPVFAAALDEVTAEVDAELRTSGPGTSGPGVSLRDVVAGGDRLDDTAFAQPALYCLEVALHRLVESFGVRPDVLVGHSIGEIAAARVAGVLSGPDAAKLVVARGRLMSALPPGGAMVAVRASEDEVRPLLDERVDLAAVNGPHAVVVAGDAAAVEDLAAHFAALGRKTTRLRVSHAFHSPLVEPVLDAFREVVAGLSFAEPRVPITSTVTGGDADVTDPEYWVRHVRATVRYHDAVAWCRDNGVGVLLELGPDGTLTALAEETLDGAAVALPVLRADRDEHTSAVTALARLHTAGVGVDLTPLFAGADRADLPTYAFQHRRFWPKPQAQAGDAASIGLGAAVHPMLGGAVELPDSDGLLGTGRLSTRTHPWLADHVVFGTTLVPGTAMLELAVWAGDRIGCGAVRELTLEAPLALPEAGAQVQVTVGGADGSGERAVRVHSRTSADAPWQRNASGVLGASEGAPGTMPPEWPPAGADPVDLSDVYERFADSGFDYGPAFRCLRAAWRRDGEVFAELALPDPAEAAGFVLHPGLLDAALQASALLDLTGAGTPLLPFNWGDATVHASGATALRVRLVPDGDAVALTATDPAGAPVVSVRSLALRAVDPAVLGATAPAPDPLLRVTWSPVRVTPGEGRWAPLPEVDRDDLPDVVLAGPPATAGLPTPRAVRVATGWALGVLHDWLADPRCADALLVFGTRGGVDATGADDVDVAAAAVWGLVRSAQAEHPGRFALVDADDPGPSLAAALASGEDQVAVRDDEVLVPRLAPIATTAPDHPAWDPDGTVLVTGGTGGLGGLLARHLAGRGVRDLLLVSRRGAAADGVDALVADLAGLGARARVAACDVADRDAVAALLDAAGHLAAVVHTAGVLDDGVLDALTPDRFDTVLRPKVDAAWHLHELTDAPLVLYSSVAGTFGNAGQANYAAANAALDALAAHRRASGLPGQSLVWGAWSADAGMTGGLSEAELARLARMGTPALTPAEGLDRFDRAVALPDPVVVALRLDKAALRAAGAVPPLLSALVPPVARRAVETVPADLAERLRALPAGERLAAVHAVVADQVAAVLGHERADFDPGRGFTDLGFDSLTAVELRNRLGAVSGLRLPATLVFDHPTVDAVSRLLLDGLAPAEPDGARAAVAELERLDRVLADVDDGDPDARQEVTDRLRSLLLRWTGGTTAEPSAVGARISTAGADDLFDFIDNELRID</sequence>
<dbReference type="InterPro" id="IPR055123">
    <property type="entry name" value="SpnB-like_Rossmann"/>
</dbReference>
<dbReference type="PANTHER" id="PTHR43775">
    <property type="entry name" value="FATTY ACID SYNTHASE"/>
    <property type="match status" value="1"/>
</dbReference>
<feature type="region of interest" description="N-terminal hotdog fold" evidence="9">
    <location>
        <begin position="5778"/>
        <end position="5899"/>
    </location>
</feature>
<feature type="compositionally biased region" description="Low complexity" evidence="10">
    <location>
        <begin position="4188"/>
        <end position="4216"/>
    </location>
</feature>
<dbReference type="Pfam" id="PF08659">
    <property type="entry name" value="KR"/>
    <property type="match status" value="4"/>
</dbReference>
<dbReference type="InterPro" id="IPR041618">
    <property type="entry name" value="PKS_DE"/>
</dbReference>
<dbReference type="SMART" id="SM01294">
    <property type="entry name" value="PKS_PP_betabranch"/>
    <property type="match status" value="4"/>
</dbReference>
<keyword evidence="5" id="KW-0808">Transferase</keyword>
<feature type="region of interest" description="C-terminal hotdog fold" evidence="9">
    <location>
        <begin position="2511"/>
        <end position="2650"/>
    </location>
</feature>
<evidence type="ECO:0000259" key="13">
    <source>
        <dbReference type="PROSITE" id="PS52019"/>
    </source>
</evidence>
<dbReference type="InterPro" id="IPR006162">
    <property type="entry name" value="Ppantetheine_attach_site"/>
</dbReference>
<dbReference type="Pfam" id="PF18369">
    <property type="entry name" value="PKS_DE"/>
    <property type="match status" value="1"/>
</dbReference>
<feature type="active site" description="Proton donor; for dehydratase activity" evidence="9">
    <location>
        <position position="5970"/>
    </location>
</feature>
<name>A0ABU0X3W9_9PSEU</name>
<feature type="region of interest" description="N-terminal hotdog fold" evidence="9">
    <location>
        <begin position="2376"/>
        <end position="2499"/>
    </location>
</feature>
<dbReference type="InterPro" id="IPR016035">
    <property type="entry name" value="Acyl_Trfase/lysoPLipase"/>
</dbReference>
<feature type="active site" description="Proton donor; for dehydratase activity" evidence="9">
    <location>
        <position position="4277"/>
    </location>
</feature>
<evidence type="ECO:0000256" key="5">
    <source>
        <dbReference type="ARBA" id="ARBA00022679"/>
    </source>
</evidence>
<evidence type="ECO:0000256" key="8">
    <source>
        <dbReference type="ARBA" id="ARBA00023315"/>
    </source>
</evidence>
<dbReference type="Proteomes" id="UP001225605">
    <property type="component" value="Unassembled WGS sequence"/>
</dbReference>
<evidence type="ECO:0000313" key="15">
    <source>
        <dbReference type="Proteomes" id="UP001225605"/>
    </source>
</evidence>
<dbReference type="SUPFAM" id="SSF53901">
    <property type="entry name" value="Thiolase-like"/>
    <property type="match status" value="4"/>
</dbReference>
<dbReference type="Pfam" id="PF00550">
    <property type="entry name" value="PP-binding"/>
    <property type="match status" value="4"/>
</dbReference>
<dbReference type="InterPro" id="IPR049900">
    <property type="entry name" value="PKS_mFAS_DH"/>
</dbReference>
<dbReference type="InterPro" id="IPR036291">
    <property type="entry name" value="NAD(P)-bd_dom_sf"/>
</dbReference>
<dbReference type="Gene3D" id="3.40.50.720">
    <property type="entry name" value="NAD(P)-binding Rossmann-like Domain"/>
    <property type="match status" value="4"/>
</dbReference>
<dbReference type="InterPro" id="IPR014043">
    <property type="entry name" value="Acyl_transferase_dom"/>
</dbReference>
<dbReference type="InterPro" id="IPR018201">
    <property type="entry name" value="Ketoacyl_synth_AS"/>
</dbReference>
<dbReference type="InterPro" id="IPR014030">
    <property type="entry name" value="Ketoacyl_synth_N"/>
</dbReference>
<dbReference type="CDD" id="cd08956">
    <property type="entry name" value="KR_3_FAS_SDR_x"/>
    <property type="match status" value="3"/>
</dbReference>
<dbReference type="InterPro" id="IPR049551">
    <property type="entry name" value="PKS_DH_C"/>
</dbReference>
<feature type="region of interest" description="Disordered" evidence="10">
    <location>
        <begin position="4169"/>
        <end position="4218"/>
    </location>
</feature>
<feature type="active site" description="Proton acceptor; for dehydratase activity" evidence="9">
    <location>
        <position position="5810"/>
    </location>
</feature>
<dbReference type="InterPro" id="IPR015083">
    <property type="entry name" value="NorB/c/GfsB-D-like_docking"/>
</dbReference>
<evidence type="ECO:0000259" key="12">
    <source>
        <dbReference type="PROSITE" id="PS52004"/>
    </source>
</evidence>
<dbReference type="NCBIfam" id="NF045894">
    <property type="entry name" value="PKS_plus_SDR"/>
    <property type="match status" value="1"/>
</dbReference>
<dbReference type="PROSITE" id="PS52019">
    <property type="entry name" value="PKS_MFAS_DH"/>
    <property type="match status" value="3"/>
</dbReference>
<feature type="active site" description="Proton acceptor; for dehydratase activity" evidence="9">
    <location>
        <position position="4108"/>
    </location>
</feature>
<dbReference type="InterPro" id="IPR001227">
    <property type="entry name" value="Ac_transferase_dom_sf"/>
</dbReference>
<dbReference type="SMART" id="SM00825">
    <property type="entry name" value="PKS_KS"/>
    <property type="match status" value="4"/>
</dbReference>
<comment type="pathway">
    <text evidence="2">Antibiotic biosynthesis.</text>
</comment>
<dbReference type="SUPFAM" id="SSF55048">
    <property type="entry name" value="Probable ACP-binding domain of malonyl-CoA ACP transacylase"/>
    <property type="match status" value="4"/>
</dbReference>
<keyword evidence="6" id="KW-0045">Antibiotic biosynthesis</keyword>
<dbReference type="Pfam" id="PF22621">
    <property type="entry name" value="CurL-like_PKS_C"/>
    <property type="match status" value="1"/>
</dbReference>
<evidence type="ECO:0000256" key="10">
    <source>
        <dbReference type="SAM" id="MobiDB-lite"/>
    </source>
</evidence>
<gene>
    <name evidence="14" type="ORF">CKY47_20860</name>
</gene>
<dbReference type="InterPro" id="IPR014031">
    <property type="entry name" value="Ketoacyl_synth_C"/>
</dbReference>
<dbReference type="Pfam" id="PF08990">
    <property type="entry name" value="Docking"/>
    <property type="match status" value="1"/>
</dbReference>
<dbReference type="SUPFAM" id="SSF52151">
    <property type="entry name" value="FabD/lysophospholipase-like"/>
    <property type="match status" value="4"/>
</dbReference>
<keyword evidence="15" id="KW-1185">Reference proteome</keyword>
<dbReference type="Gene3D" id="3.10.129.110">
    <property type="entry name" value="Polyketide synthase dehydratase"/>
    <property type="match status" value="3"/>
</dbReference>
<comment type="cofactor">
    <cofactor evidence="1">
        <name>pantetheine 4'-phosphate</name>
        <dbReference type="ChEBI" id="CHEBI:47942"/>
    </cofactor>
</comment>
<dbReference type="InterPro" id="IPR020806">
    <property type="entry name" value="PKS_PP-bd"/>
</dbReference>
<feature type="domain" description="Ketosynthase family 3 (KS3)" evidence="12">
    <location>
        <begin position="36"/>
        <end position="453"/>
    </location>
</feature>
<dbReference type="Pfam" id="PF16197">
    <property type="entry name" value="KAsynt_C_assoc"/>
    <property type="match status" value="3"/>
</dbReference>
<evidence type="ECO:0000259" key="11">
    <source>
        <dbReference type="PROSITE" id="PS50075"/>
    </source>
</evidence>
<dbReference type="Gene3D" id="3.40.47.10">
    <property type="match status" value="4"/>
</dbReference>
<reference evidence="14 15" key="1">
    <citation type="submission" date="2017-06" db="EMBL/GenBank/DDBJ databases">
        <title>Cultured bacterium strain Saccharothrix yanglingensis Hhs.015.</title>
        <authorList>
            <person name="Xia Y."/>
        </authorList>
    </citation>
    <scope>NUCLEOTIDE SEQUENCE [LARGE SCALE GENOMIC DNA]</scope>
    <source>
        <strain evidence="14 15">Hhs.015</strain>
    </source>
</reference>
<dbReference type="PROSITE" id="PS50075">
    <property type="entry name" value="CARRIER"/>
    <property type="match status" value="4"/>
</dbReference>
<dbReference type="CDD" id="cd00833">
    <property type="entry name" value="PKS"/>
    <property type="match status" value="4"/>
</dbReference>
<keyword evidence="7" id="KW-0511">Multifunctional enzyme</keyword>
<dbReference type="SMART" id="SM00826">
    <property type="entry name" value="PKS_DH"/>
    <property type="match status" value="3"/>
</dbReference>
<feature type="domain" description="Carrier" evidence="11">
    <location>
        <begin position="3114"/>
        <end position="3189"/>
    </location>
</feature>
<feature type="domain" description="Ketosynthase family 3 (KS3)" evidence="12">
    <location>
        <begin position="1506"/>
        <end position="1927"/>
    </location>
</feature>
<feature type="region of interest" description="Disordered" evidence="10">
    <location>
        <begin position="5876"/>
        <end position="5911"/>
    </location>
</feature>
<dbReference type="PANTHER" id="PTHR43775:SF51">
    <property type="entry name" value="INACTIVE PHENOLPHTHIOCEROL SYNTHESIS POLYKETIDE SYNTHASE TYPE I PKS1-RELATED"/>
    <property type="match status" value="1"/>
</dbReference>
<dbReference type="InterPro" id="IPR020807">
    <property type="entry name" value="PKS_DH"/>
</dbReference>
<dbReference type="InterPro" id="IPR036736">
    <property type="entry name" value="ACP-like_sf"/>
</dbReference>
<evidence type="ECO:0000256" key="9">
    <source>
        <dbReference type="PROSITE-ProRule" id="PRU01363"/>
    </source>
</evidence>
<keyword evidence="3" id="KW-0596">Phosphopantetheine</keyword>
<evidence type="ECO:0000256" key="6">
    <source>
        <dbReference type="ARBA" id="ARBA00023194"/>
    </source>
</evidence>
<dbReference type="SUPFAM" id="SSF47336">
    <property type="entry name" value="ACP-like"/>
    <property type="match status" value="4"/>
</dbReference>
<dbReference type="EMBL" id="NSDM01000009">
    <property type="protein sequence ID" value="MDQ2586398.1"/>
    <property type="molecule type" value="Genomic_DNA"/>
</dbReference>
<dbReference type="SUPFAM" id="SSF51735">
    <property type="entry name" value="NAD(P)-binding Rossmann-fold domains"/>
    <property type="match status" value="8"/>
</dbReference>
<evidence type="ECO:0000256" key="3">
    <source>
        <dbReference type="ARBA" id="ARBA00022450"/>
    </source>
</evidence>
<proteinExistence type="predicted"/>
<feature type="region of interest" description="N-terminal hotdog fold" evidence="9">
    <location>
        <begin position="4076"/>
        <end position="4199"/>
    </location>
</feature>
<feature type="domain" description="Ketosynthase family 3 (KS3)" evidence="12">
    <location>
        <begin position="4895"/>
        <end position="5314"/>
    </location>
</feature>
<accession>A0ABU0X3W9</accession>
<dbReference type="Pfam" id="PF00109">
    <property type="entry name" value="ketoacyl-synt"/>
    <property type="match status" value="4"/>
</dbReference>
<feature type="active site" description="Proton donor; for dehydratase activity" evidence="9">
    <location>
        <position position="2573"/>
    </location>
</feature>
<evidence type="ECO:0000313" key="14">
    <source>
        <dbReference type="EMBL" id="MDQ2586398.1"/>
    </source>
</evidence>
<dbReference type="InterPro" id="IPR032821">
    <property type="entry name" value="PKS_assoc"/>
</dbReference>
<dbReference type="SMART" id="SM00822">
    <property type="entry name" value="PKS_KR"/>
    <property type="match status" value="4"/>
</dbReference>
<feature type="domain" description="PKS/mFAS DH" evidence="13">
    <location>
        <begin position="2376"/>
        <end position="2650"/>
    </location>
</feature>
<dbReference type="SMART" id="SM00827">
    <property type="entry name" value="PKS_AT"/>
    <property type="match status" value="4"/>
</dbReference>
<feature type="domain" description="PKS/mFAS DH" evidence="13">
    <location>
        <begin position="5778"/>
        <end position="6046"/>
    </location>
</feature>
<feature type="region of interest" description="C-terminal hotdog fold" evidence="9">
    <location>
        <begin position="5911"/>
        <end position="6046"/>
    </location>
</feature>
<feature type="domain" description="Carrier" evidence="11">
    <location>
        <begin position="4799"/>
        <end position="4877"/>
    </location>
</feature>
<dbReference type="InterPro" id="IPR009081">
    <property type="entry name" value="PP-bd_ACP"/>
</dbReference>
<feature type="domain" description="PKS/mFAS DH" evidence="13">
    <location>
        <begin position="4076"/>
        <end position="4351"/>
    </location>
</feature>
<dbReference type="InterPro" id="IPR013968">
    <property type="entry name" value="PKS_KR"/>
</dbReference>
<dbReference type="Pfam" id="PF14765">
    <property type="entry name" value="PS-DH"/>
    <property type="match status" value="3"/>
</dbReference>
<dbReference type="PROSITE" id="PS50044">
    <property type="entry name" value="SIGMA54_3"/>
    <property type="match status" value="1"/>
</dbReference>
<comment type="caution">
    <text evidence="14">The sequence shown here is derived from an EMBL/GenBank/DDBJ whole genome shotgun (WGS) entry which is preliminary data.</text>
</comment>
<dbReference type="Gene3D" id="1.10.1200.10">
    <property type="entry name" value="ACP-like"/>
    <property type="match status" value="4"/>
</dbReference>
<dbReference type="Gene3D" id="3.40.366.10">
    <property type="entry name" value="Malonyl-Coenzyme A Acyl Carrier Protein, domain 2"/>
    <property type="match status" value="4"/>
</dbReference>
<keyword evidence="4" id="KW-0597">Phosphoprotein</keyword>
<evidence type="ECO:0000256" key="7">
    <source>
        <dbReference type="ARBA" id="ARBA00023268"/>
    </source>
</evidence>
<feature type="domain" description="Carrier" evidence="11">
    <location>
        <begin position="1413"/>
        <end position="1488"/>
    </location>
</feature>
<feature type="region of interest" description="C-terminal hotdog fold" evidence="9">
    <location>
        <begin position="4216"/>
        <end position="4351"/>
    </location>
</feature>
<dbReference type="PROSITE" id="PS00012">
    <property type="entry name" value="PHOSPHOPANTETHEINE"/>
    <property type="match status" value="4"/>
</dbReference>
<dbReference type="InterPro" id="IPR016039">
    <property type="entry name" value="Thiolase-like"/>
</dbReference>